<organism evidence="2 3">
    <name type="scientific">Brassicogethes aeneus</name>
    <name type="common">Rape pollen beetle</name>
    <name type="synonym">Meligethes aeneus</name>
    <dbReference type="NCBI Taxonomy" id="1431903"/>
    <lineage>
        <taxon>Eukaryota</taxon>
        <taxon>Metazoa</taxon>
        <taxon>Ecdysozoa</taxon>
        <taxon>Arthropoda</taxon>
        <taxon>Hexapoda</taxon>
        <taxon>Insecta</taxon>
        <taxon>Pterygota</taxon>
        <taxon>Neoptera</taxon>
        <taxon>Endopterygota</taxon>
        <taxon>Coleoptera</taxon>
        <taxon>Polyphaga</taxon>
        <taxon>Cucujiformia</taxon>
        <taxon>Nitidulidae</taxon>
        <taxon>Meligethinae</taxon>
        <taxon>Brassicogethes</taxon>
    </lineage>
</organism>
<keyword evidence="3" id="KW-1185">Reference proteome</keyword>
<dbReference type="AlphaFoldDB" id="A0A9P0FHV0"/>
<evidence type="ECO:0000313" key="3">
    <source>
        <dbReference type="Proteomes" id="UP001154078"/>
    </source>
</evidence>
<evidence type="ECO:0000313" key="2">
    <source>
        <dbReference type="EMBL" id="CAH0554918.1"/>
    </source>
</evidence>
<keyword evidence="1" id="KW-0175">Coiled coil</keyword>
<protein>
    <submittedName>
        <fullName evidence="2">Uncharacterized protein</fullName>
    </submittedName>
</protein>
<accession>A0A9P0FHV0</accession>
<evidence type="ECO:0000256" key="1">
    <source>
        <dbReference type="SAM" id="Coils"/>
    </source>
</evidence>
<gene>
    <name evidence="2" type="ORF">MELIAE_LOCUS6381</name>
</gene>
<feature type="coiled-coil region" evidence="1">
    <location>
        <begin position="286"/>
        <end position="313"/>
    </location>
</feature>
<dbReference type="Proteomes" id="UP001154078">
    <property type="component" value="Chromosome 4"/>
</dbReference>
<sequence length="385" mass="45014">MADSNLESKITERTRRAIDRIKSEAENGKFKILQVAKIYHKRKEKQSDWKKRCNSQIINCCSGFDKIKKESFCDKADAASVRDYLDEVVNSIDFENSAMDNKNIDEVINKNNKKELDENAVLDNKNIYEKIYENNKEIEDLDANIRQKINENNNKPYENPVLNENIQEKINEIINIAKPVSVNHDEIGNISDTEKKDINLKKQIFDTIDFSNQLSVTHEEVYEANVNKVNTNFEKHIFELKDLGNHISVTHEEINDITKTVIEERTNKEKETKDLKQDVLDTKSIHREELKELNKIRSTIREFEKQISNAKKSDLKSTEVNKINIPLVRPLDSKSIVKQVKEVNEREVNEFVQEELKHITIEAKRRLNEIEHDAKEELLKLTVNQ</sequence>
<dbReference type="EMBL" id="OV121135">
    <property type="protein sequence ID" value="CAH0554918.1"/>
    <property type="molecule type" value="Genomic_DNA"/>
</dbReference>
<name>A0A9P0FHV0_BRAAE</name>
<reference evidence="2" key="1">
    <citation type="submission" date="2021-12" db="EMBL/GenBank/DDBJ databases">
        <authorList>
            <person name="King R."/>
        </authorList>
    </citation>
    <scope>NUCLEOTIDE SEQUENCE</scope>
</reference>
<proteinExistence type="predicted"/>